<gene>
    <name evidence="2" type="ORF">Goshw_010648</name>
</gene>
<organism evidence="2 3">
    <name type="scientific">Gossypium schwendimanii</name>
    <name type="common">Cotton</name>
    <dbReference type="NCBI Taxonomy" id="34291"/>
    <lineage>
        <taxon>Eukaryota</taxon>
        <taxon>Viridiplantae</taxon>
        <taxon>Streptophyta</taxon>
        <taxon>Embryophyta</taxon>
        <taxon>Tracheophyta</taxon>
        <taxon>Spermatophyta</taxon>
        <taxon>Magnoliopsida</taxon>
        <taxon>eudicotyledons</taxon>
        <taxon>Gunneridae</taxon>
        <taxon>Pentapetalae</taxon>
        <taxon>rosids</taxon>
        <taxon>malvids</taxon>
        <taxon>Malvales</taxon>
        <taxon>Malvaceae</taxon>
        <taxon>Malvoideae</taxon>
        <taxon>Gossypium</taxon>
    </lineage>
</organism>
<evidence type="ECO:0000256" key="1">
    <source>
        <dbReference type="SAM" id="MobiDB-lite"/>
    </source>
</evidence>
<reference evidence="2 3" key="1">
    <citation type="journal article" date="2019" name="Genome Biol. Evol.">
        <title>Insights into the evolution of the New World diploid cottons (Gossypium, subgenus Houzingenia) based on genome sequencing.</title>
        <authorList>
            <person name="Grover C.E."/>
            <person name="Arick M.A. 2nd"/>
            <person name="Thrash A."/>
            <person name="Conover J.L."/>
            <person name="Sanders W.S."/>
            <person name="Peterson D.G."/>
            <person name="Frelichowski J.E."/>
            <person name="Scheffler J.A."/>
            <person name="Scheffler B.E."/>
            <person name="Wendel J.F."/>
        </authorList>
    </citation>
    <scope>NUCLEOTIDE SEQUENCE [LARGE SCALE GENOMIC DNA]</scope>
    <source>
        <strain evidence="2">1</strain>
        <tissue evidence="2">Leaf</tissue>
    </source>
</reference>
<evidence type="ECO:0000313" key="3">
    <source>
        <dbReference type="Proteomes" id="UP000593576"/>
    </source>
</evidence>
<proteinExistence type="predicted"/>
<feature type="region of interest" description="Disordered" evidence="1">
    <location>
        <begin position="1"/>
        <end position="30"/>
    </location>
</feature>
<evidence type="ECO:0000313" key="2">
    <source>
        <dbReference type="EMBL" id="MBA0850984.1"/>
    </source>
</evidence>
<dbReference type="OrthoDB" id="785445at2759"/>
<feature type="region of interest" description="Disordered" evidence="1">
    <location>
        <begin position="140"/>
        <end position="177"/>
    </location>
</feature>
<protein>
    <submittedName>
        <fullName evidence="2">Uncharacterized protein</fullName>
    </submittedName>
</protein>
<accession>A0A7J9KX14</accession>
<dbReference type="EMBL" id="JABFAF010000003">
    <property type="protein sequence ID" value="MBA0850984.1"/>
    <property type="molecule type" value="Genomic_DNA"/>
</dbReference>
<dbReference type="Proteomes" id="UP000593576">
    <property type="component" value="Unassembled WGS sequence"/>
</dbReference>
<feature type="region of interest" description="Disordered" evidence="1">
    <location>
        <begin position="206"/>
        <end position="227"/>
    </location>
</feature>
<sequence>MGGCATKPKVLKGDEPEIPAPAPSKEAVPEPKEAALAVAADGEKKVEADEVAKDKDVIDDDAIDDQSNKRRSLSNLFQEVSVSNPITGCFMILNILECMWNTFLDILICKASSICILILKQVWEVCFISLTVILLQKEKGTAESDTTPSEPMKNDTPESALQESSETAKQESLEPVSIPSGNIESAQAVPEAVATTAAAAAAVVNVPETQSKETSAGEKKDEMLVAN</sequence>
<name>A0A7J9KX14_GOSSC</name>
<feature type="compositionally biased region" description="Basic and acidic residues" evidence="1">
    <location>
        <begin position="215"/>
        <end position="227"/>
    </location>
</feature>
<comment type="caution">
    <text evidence="2">The sequence shown here is derived from an EMBL/GenBank/DDBJ whole genome shotgun (WGS) entry which is preliminary data.</text>
</comment>
<keyword evidence="3" id="KW-1185">Reference proteome</keyword>
<dbReference type="AlphaFoldDB" id="A0A7J9KX14"/>